<name>Q9BMQ2_BLAGE</name>
<dbReference type="EMBL" id="AF312366">
    <property type="protein sequence ID" value="AAK01091.1"/>
    <property type="molecule type" value="Genomic_DNA"/>
</dbReference>
<sequence length="202" mass="23310">GNFMVLNLFLALLLNSFNSEELKSKKEPDDEDKEAAEYVARLQQHMEFATKLCYKCWCRYSKVAPPETVPLFRRRAPCPVQSPEVLFRYDRLSGPPSTVTLSESPDRSLRQNPTESNSQRNVCSRSLLISSCLHEEVGEESKLARSFERLRSIVRKKRHAKEKTENEQNMRLEEMVREVMSRHAAEKCYTASGVHETVIGRT</sequence>
<keyword evidence="2" id="KW-0732">Signal</keyword>
<feature type="non-terminal residue" evidence="3">
    <location>
        <position position="1"/>
    </location>
</feature>
<feature type="compositionally biased region" description="Polar residues" evidence="1">
    <location>
        <begin position="110"/>
        <end position="120"/>
    </location>
</feature>
<feature type="chain" id="PRO_5004324747" evidence="2">
    <location>
        <begin position="20"/>
        <end position="202"/>
    </location>
</feature>
<keyword evidence="3" id="KW-0813">Transport</keyword>
<reference evidence="3" key="1">
    <citation type="journal article" date="2001" name="Insect Biochem. Mol. Biol.">
        <title>Alternative splicing of the BSC1 gene generates tissue-specific isoforms in the German cockroach.</title>
        <authorList>
            <person name="Liu Z."/>
            <person name="Chung I."/>
            <person name="Dong K."/>
        </authorList>
    </citation>
    <scope>NUCLEOTIDE SEQUENCE</scope>
</reference>
<gene>
    <name evidence="3" type="primary">BSC1</name>
</gene>
<evidence type="ECO:0000313" key="3">
    <source>
        <dbReference type="EMBL" id="AAK01091.1"/>
    </source>
</evidence>
<evidence type="ECO:0000256" key="1">
    <source>
        <dbReference type="SAM" id="MobiDB-lite"/>
    </source>
</evidence>
<feature type="non-terminal residue" evidence="3">
    <location>
        <position position="202"/>
    </location>
</feature>
<keyword evidence="3" id="KW-0406">Ion transport</keyword>
<keyword evidence="3" id="KW-0407">Ion channel</keyword>
<dbReference type="AlphaFoldDB" id="Q9BMQ2"/>
<proteinExistence type="predicted"/>
<feature type="region of interest" description="Disordered" evidence="1">
    <location>
        <begin position="95"/>
        <end position="120"/>
    </location>
</feature>
<organism evidence="3">
    <name type="scientific">Blattella germanica</name>
    <name type="common">German cockroach</name>
    <name type="synonym">Blatta germanica</name>
    <dbReference type="NCBI Taxonomy" id="6973"/>
    <lineage>
        <taxon>Eukaryota</taxon>
        <taxon>Metazoa</taxon>
        <taxon>Ecdysozoa</taxon>
        <taxon>Arthropoda</taxon>
        <taxon>Hexapoda</taxon>
        <taxon>Insecta</taxon>
        <taxon>Pterygota</taxon>
        <taxon>Neoptera</taxon>
        <taxon>Polyneoptera</taxon>
        <taxon>Dictyoptera</taxon>
        <taxon>Blattodea</taxon>
        <taxon>Blaberoidea</taxon>
        <taxon>Blattellidae</taxon>
        <taxon>Blattella</taxon>
    </lineage>
</organism>
<evidence type="ECO:0000256" key="2">
    <source>
        <dbReference type="SAM" id="SignalP"/>
    </source>
</evidence>
<protein>
    <submittedName>
        <fullName evidence="3">Sodium channel protein isoform B1</fullName>
    </submittedName>
</protein>
<dbReference type="GO" id="GO:0034220">
    <property type="term" value="P:monoatomic ion transmembrane transport"/>
    <property type="evidence" value="ECO:0007669"/>
    <property type="project" value="UniProtKB-KW"/>
</dbReference>
<accession>Q9BMQ2</accession>
<feature type="signal peptide" evidence="2">
    <location>
        <begin position="1"/>
        <end position="19"/>
    </location>
</feature>